<keyword evidence="1" id="KW-0597">Phosphoprotein</keyword>
<dbReference type="AlphaFoldDB" id="A0A2Z6MZ70"/>
<proteinExistence type="predicted"/>
<accession>A0A2Z6MZ70</accession>
<evidence type="ECO:0000256" key="3">
    <source>
        <dbReference type="ARBA" id="ARBA00022884"/>
    </source>
</evidence>
<evidence type="ECO:0000313" key="7">
    <source>
        <dbReference type="Proteomes" id="UP000242715"/>
    </source>
</evidence>
<sequence length="94" mass="10783">MGRFLFSRLLAFLLVIQVLYPPHQVFHMPTPVVEPVGIPSEFILLKNMFDPTTETEPDFDIDIKDDVEEECSMFPTKSVANPPEVYPHLPLIKI</sequence>
<reference evidence="7" key="1">
    <citation type="journal article" date="2017" name="Front. Plant Sci.">
        <title>Climate Clever Clovers: New Paradigm to Reduce the Environmental Footprint of Ruminants by Breeding Low Methanogenic Forages Utilizing Haplotype Variation.</title>
        <authorList>
            <person name="Kaur P."/>
            <person name="Appels R."/>
            <person name="Bayer P.E."/>
            <person name="Keeble-Gagnere G."/>
            <person name="Wang J."/>
            <person name="Hirakawa H."/>
            <person name="Shirasawa K."/>
            <person name="Vercoe P."/>
            <person name="Stefanova K."/>
            <person name="Durmic Z."/>
            <person name="Nichols P."/>
            <person name="Revell C."/>
            <person name="Isobe S.N."/>
            <person name="Edwards D."/>
            <person name="Erskine W."/>
        </authorList>
    </citation>
    <scope>NUCLEOTIDE SEQUENCE [LARGE SCALE GENOMIC DNA]</scope>
    <source>
        <strain evidence="7">cv. Daliak</strain>
    </source>
</reference>
<dbReference type="GO" id="GO:0006397">
    <property type="term" value="P:mRNA processing"/>
    <property type="evidence" value="ECO:0007669"/>
    <property type="project" value="InterPro"/>
</dbReference>
<dbReference type="Gene3D" id="3.30.70.330">
    <property type="match status" value="1"/>
</dbReference>
<gene>
    <name evidence="6" type="ORF">TSUD_394990</name>
</gene>
<keyword evidence="7" id="KW-1185">Reference proteome</keyword>
<evidence type="ECO:0000256" key="4">
    <source>
        <dbReference type="SAM" id="SignalP"/>
    </source>
</evidence>
<feature type="chain" id="PRO_5016277161" description="Splicing factor RBM39 linker domain-containing protein" evidence="4">
    <location>
        <begin position="28"/>
        <end position="94"/>
    </location>
</feature>
<evidence type="ECO:0000256" key="2">
    <source>
        <dbReference type="ARBA" id="ARBA00022737"/>
    </source>
</evidence>
<dbReference type="Proteomes" id="UP000242715">
    <property type="component" value="Unassembled WGS sequence"/>
</dbReference>
<feature type="signal peptide" evidence="4">
    <location>
        <begin position="1"/>
        <end position="27"/>
    </location>
</feature>
<dbReference type="InterPro" id="IPR029123">
    <property type="entry name" value="RBM39_linker"/>
</dbReference>
<name>A0A2Z6MZ70_TRISU</name>
<dbReference type="Pfam" id="PF15519">
    <property type="entry name" value="RBM39linker"/>
    <property type="match status" value="1"/>
</dbReference>
<evidence type="ECO:0000313" key="6">
    <source>
        <dbReference type="EMBL" id="GAU36791.1"/>
    </source>
</evidence>
<dbReference type="GO" id="GO:0003723">
    <property type="term" value="F:RNA binding"/>
    <property type="evidence" value="ECO:0007669"/>
    <property type="project" value="UniProtKB-KW"/>
</dbReference>
<dbReference type="InterPro" id="IPR012677">
    <property type="entry name" value="Nucleotide-bd_a/b_plait_sf"/>
</dbReference>
<protein>
    <recommendedName>
        <fullName evidence="5">Splicing factor RBM39 linker domain-containing protein</fullName>
    </recommendedName>
</protein>
<organism evidence="6 7">
    <name type="scientific">Trifolium subterraneum</name>
    <name type="common">Subterranean clover</name>
    <dbReference type="NCBI Taxonomy" id="3900"/>
    <lineage>
        <taxon>Eukaryota</taxon>
        <taxon>Viridiplantae</taxon>
        <taxon>Streptophyta</taxon>
        <taxon>Embryophyta</taxon>
        <taxon>Tracheophyta</taxon>
        <taxon>Spermatophyta</taxon>
        <taxon>Magnoliopsida</taxon>
        <taxon>eudicotyledons</taxon>
        <taxon>Gunneridae</taxon>
        <taxon>Pentapetalae</taxon>
        <taxon>rosids</taxon>
        <taxon>fabids</taxon>
        <taxon>Fabales</taxon>
        <taxon>Fabaceae</taxon>
        <taxon>Papilionoideae</taxon>
        <taxon>50 kb inversion clade</taxon>
        <taxon>NPAAA clade</taxon>
        <taxon>Hologalegina</taxon>
        <taxon>IRL clade</taxon>
        <taxon>Trifolieae</taxon>
        <taxon>Trifolium</taxon>
    </lineage>
</organism>
<evidence type="ECO:0000256" key="1">
    <source>
        <dbReference type="ARBA" id="ARBA00022553"/>
    </source>
</evidence>
<evidence type="ECO:0000259" key="5">
    <source>
        <dbReference type="Pfam" id="PF15519"/>
    </source>
</evidence>
<feature type="domain" description="Splicing factor RBM39 linker" evidence="5">
    <location>
        <begin position="27"/>
        <end position="59"/>
    </location>
</feature>
<dbReference type="InterPro" id="IPR006509">
    <property type="entry name" value="RBM39_SF"/>
</dbReference>
<dbReference type="OrthoDB" id="8123449at2759"/>
<keyword evidence="3" id="KW-0694">RNA-binding</keyword>
<keyword evidence="2" id="KW-0677">Repeat</keyword>
<dbReference type="GO" id="GO:0005634">
    <property type="term" value="C:nucleus"/>
    <property type="evidence" value="ECO:0007669"/>
    <property type="project" value="InterPro"/>
</dbReference>
<dbReference type="EMBL" id="DF973641">
    <property type="protein sequence ID" value="GAU36791.1"/>
    <property type="molecule type" value="Genomic_DNA"/>
</dbReference>
<keyword evidence="4" id="KW-0732">Signal</keyword>
<dbReference type="PANTHER" id="PTHR48036">
    <property type="entry name" value="SPLICING FACTOR (PAD-1), PUTATIVE (AFU_ORTHOLOGUE AFUA_1G15810)-RELATED"/>
    <property type="match status" value="1"/>
</dbReference>